<evidence type="ECO:0000256" key="4">
    <source>
        <dbReference type="ARBA" id="ARBA00022801"/>
    </source>
</evidence>
<organism evidence="9 10">
    <name type="scientific">Dysgonomonas macrotermitis</name>
    <dbReference type="NCBI Taxonomy" id="1346286"/>
    <lineage>
        <taxon>Bacteria</taxon>
        <taxon>Pseudomonadati</taxon>
        <taxon>Bacteroidota</taxon>
        <taxon>Bacteroidia</taxon>
        <taxon>Bacteroidales</taxon>
        <taxon>Dysgonomonadaceae</taxon>
        <taxon>Dysgonomonas</taxon>
    </lineage>
</organism>
<dbReference type="EC" id="3.2.1.52" evidence="3"/>
<dbReference type="RefSeq" id="WP_062176692.1">
    <property type="nucleotide sequence ID" value="NZ_BBXL01000002.1"/>
</dbReference>
<evidence type="ECO:0000256" key="6">
    <source>
        <dbReference type="SAM" id="MobiDB-lite"/>
    </source>
</evidence>
<dbReference type="InterPro" id="IPR019800">
    <property type="entry name" value="Glyco_hydro_3_AS"/>
</dbReference>
<feature type="region of interest" description="Disordered" evidence="6">
    <location>
        <begin position="909"/>
        <end position="934"/>
    </location>
</feature>
<protein>
    <recommendedName>
        <fullName evidence="3">beta-N-acetylhexosaminidase</fullName>
        <ecNumber evidence="3">3.2.1.52</ecNumber>
    </recommendedName>
</protein>
<dbReference type="PROSITE" id="PS00775">
    <property type="entry name" value="GLYCOSYL_HYDROL_F3"/>
    <property type="match status" value="1"/>
</dbReference>
<dbReference type="SUPFAM" id="SSF56601">
    <property type="entry name" value="beta-lactamase/transpeptidase-like"/>
    <property type="match status" value="1"/>
</dbReference>
<evidence type="ECO:0000256" key="5">
    <source>
        <dbReference type="ARBA" id="ARBA00023295"/>
    </source>
</evidence>
<comment type="similarity">
    <text evidence="2">Belongs to the glycosyl hydrolase 3 family.</text>
</comment>
<dbReference type="Gene3D" id="3.20.20.300">
    <property type="entry name" value="Glycoside hydrolase, family 3, N-terminal domain"/>
    <property type="match status" value="1"/>
</dbReference>
<dbReference type="InterPro" id="IPR001466">
    <property type="entry name" value="Beta-lactam-related"/>
</dbReference>
<dbReference type="SUPFAM" id="SSF51445">
    <property type="entry name" value="(Trans)glycosidases"/>
    <property type="match status" value="1"/>
</dbReference>
<dbReference type="OrthoDB" id="9805821at2"/>
<evidence type="ECO:0000256" key="2">
    <source>
        <dbReference type="ARBA" id="ARBA00005336"/>
    </source>
</evidence>
<reference evidence="10" key="1">
    <citation type="submission" date="2016-11" db="EMBL/GenBank/DDBJ databases">
        <authorList>
            <person name="Varghese N."/>
            <person name="Submissions S."/>
        </authorList>
    </citation>
    <scope>NUCLEOTIDE SEQUENCE [LARGE SCALE GENOMIC DNA]</scope>
    <source>
        <strain evidence="10">DSM 27370</strain>
    </source>
</reference>
<evidence type="ECO:0000259" key="8">
    <source>
        <dbReference type="Pfam" id="PF00933"/>
    </source>
</evidence>
<evidence type="ECO:0000256" key="3">
    <source>
        <dbReference type="ARBA" id="ARBA00012663"/>
    </source>
</evidence>
<evidence type="ECO:0000256" key="1">
    <source>
        <dbReference type="ARBA" id="ARBA00001231"/>
    </source>
</evidence>
<dbReference type="Pfam" id="PF00933">
    <property type="entry name" value="Glyco_hydro_3"/>
    <property type="match status" value="1"/>
</dbReference>
<dbReference type="InterPro" id="IPR017853">
    <property type="entry name" value="GH"/>
</dbReference>
<dbReference type="InterPro" id="IPR012338">
    <property type="entry name" value="Beta-lactam/transpept-like"/>
</dbReference>
<dbReference type="Gene3D" id="3.40.710.10">
    <property type="entry name" value="DD-peptidase/beta-lactamase superfamily"/>
    <property type="match status" value="1"/>
</dbReference>
<dbReference type="InterPro" id="IPR050226">
    <property type="entry name" value="NagZ_Beta-hexosaminidase"/>
</dbReference>
<dbReference type="Gene3D" id="3.40.50.1700">
    <property type="entry name" value="Glycoside hydrolase family 3 C-terminal domain"/>
    <property type="match status" value="1"/>
</dbReference>
<feature type="domain" description="Glycoside hydrolase family 3 N-terminal" evidence="8">
    <location>
        <begin position="52"/>
        <end position="362"/>
    </location>
</feature>
<name>A0A1M4W3C0_9BACT</name>
<sequence length="991" mass="109814">MFKKLTLNITFLLLVTISVFSKNKIEPTLMKQADKYRMQQWVDSVYNQMTPDERIGQLIIIHVPGDNTDANRKRITNLVKNIYAGGILFSKGTPTNQAELTNLAQSNAKIPLMVTADAEWGLSMRLSNTTRFPKNMMLGAVREDTLIYRYGLEMARQSKLAGIQVNFAPDVDVNSNPDNPVIGMRSFGEDPDKVAEWGIVYAKGVEDGGVLPVAKHFPGHGDTSADSHKTLPLITHNKDRLDDIELLPFKKYIKEGLASVMIAHLNVPALDASGAPSSLSKPVITDLLKNEMGFTGLIFTDGLAMQGVAKETDMSLRALQAGNDLLLGPIYPEKEFNALKAAFESGSLSGDLVEERCKKVLQYKYLLGLNNYSPIDVLTLESRLNTSYSEWLARKLNEKAMTLLKNEDKVIPFKNLEKRKIAAVSLGAPANNSFLNTLKQYGDVTCFSATSAADVAKIKSQLSGFNTVIVSIHTTGAFSNSAVDSLIEGKESVVTFLVSPYLMSKYTQSIKKASGVLMAYENTPFGQEYAAQALFGGNAVRGKLPVTVAGLYDAGTGIKTSKIRLAYNLPEEVGVRSSKLDKIEDIVKEGIAAQAFPGCEILVAKDGVVIYNRAFGSFQYDNKRPVTESDIYDLASMTKASATIPAIMKLYDDKKITLQTPLSTYVKQLQNTDKSNITIRQALFHETGLPSFIQYYLPAIDQDSYSGRLISYRQIDGYPALIDNGAWARNDFKYKPDLISTTSKPGFTRQIADNLYINDVYNDTIVQRIADSKLRAKKSYLYSCLNFMLLKEVTEKVSKTDLNTFLQDNFYRKLGATTTTYNPLTKFDKSVIAPTEQDDFLRKQLLQGYVHDEGAAFLGGISGNAGLFSNANDLAKLFQMWLDGGTYGDERYLSKETVRLFTMTKSPNSRRGLGFDKPDMQSSKSSPTSPSAPASVYGHTGFTGTCFWIDPDNDLIYIFLSNRVNPSRTHKELMKLNIRPRIQEIIYSAIK</sequence>
<dbReference type="GO" id="GO:0009254">
    <property type="term" value="P:peptidoglycan turnover"/>
    <property type="evidence" value="ECO:0007669"/>
    <property type="project" value="TreeGrafter"/>
</dbReference>
<dbReference type="Pfam" id="PF00144">
    <property type="entry name" value="Beta-lactamase"/>
    <property type="match status" value="1"/>
</dbReference>
<dbReference type="STRING" id="1346286.SAMN05444362_102111"/>
<keyword evidence="4" id="KW-0378">Hydrolase</keyword>
<dbReference type="AlphaFoldDB" id="A0A1M4W3C0"/>
<dbReference type="GO" id="GO:0004563">
    <property type="term" value="F:beta-N-acetylhexosaminidase activity"/>
    <property type="evidence" value="ECO:0007669"/>
    <property type="project" value="UniProtKB-EC"/>
</dbReference>
<dbReference type="InterPro" id="IPR036881">
    <property type="entry name" value="Glyco_hydro_3_C_sf"/>
</dbReference>
<dbReference type="PRINTS" id="PR00133">
    <property type="entry name" value="GLHYDRLASE3"/>
</dbReference>
<feature type="domain" description="Beta-lactamase-related" evidence="7">
    <location>
        <begin position="584"/>
        <end position="969"/>
    </location>
</feature>
<comment type="catalytic activity">
    <reaction evidence="1">
        <text>Hydrolysis of terminal non-reducing N-acetyl-D-hexosamine residues in N-acetyl-beta-D-hexosaminides.</text>
        <dbReference type="EC" id="3.2.1.52"/>
    </reaction>
</comment>
<dbReference type="PANTHER" id="PTHR30480">
    <property type="entry name" value="BETA-HEXOSAMINIDASE-RELATED"/>
    <property type="match status" value="1"/>
</dbReference>
<dbReference type="Proteomes" id="UP000184480">
    <property type="component" value="Unassembled WGS sequence"/>
</dbReference>
<keyword evidence="10" id="KW-1185">Reference proteome</keyword>
<accession>A0A1M4W3C0</accession>
<dbReference type="GO" id="GO:0005975">
    <property type="term" value="P:carbohydrate metabolic process"/>
    <property type="evidence" value="ECO:0007669"/>
    <property type="project" value="InterPro"/>
</dbReference>
<dbReference type="EMBL" id="FQUC01000002">
    <property type="protein sequence ID" value="SHE75603.1"/>
    <property type="molecule type" value="Genomic_DNA"/>
</dbReference>
<gene>
    <name evidence="9" type="ORF">SAMN05444362_102111</name>
</gene>
<evidence type="ECO:0000313" key="9">
    <source>
        <dbReference type="EMBL" id="SHE75603.1"/>
    </source>
</evidence>
<keyword evidence="5" id="KW-0326">Glycosidase</keyword>
<dbReference type="SUPFAM" id="SSF52279">
    <property type="entry name" value="Beta-D-glucan exohydrolase, C-terminal domain"/>
    <property type="match status" value="1"/>
</dbReference>
<dbReference type="InterPro" id="IPR001764">
    <property type="entry name" value="Glyco_hydro_3_N"/>
</dbReference>
<dbReference type="PANTHER" id="PTHR30480:SF13">
    <property type="entry name" value="BETA-HEXOSAMINIDASE"/>
    <property type="match status" value="1"/>
</dbReference>
<proteinExistence type="inferred from homology"/>
<evidence type="ECO:0000259" key="7">
    <source>
        <dbReference type="Pfam" id="PF00144"/>
    </source>
</evidence>
<feature type="compositionally biased region" description="Low complexity" evidence="6">
    <location>
        <begin position="922"/>
        <end position="934"/>
    </location>
</feature>
<dbReference type="InterPro" id="IPR036962">
    <property type="entry name" value="Glyco_hydro_3_N_sf"/>
</dbReference>
<evidence type="ECO:0000313" key="10">
    <source>
        <dbReference type="Proteomes" id="UP000184480"/>
    </source>
</evidence>